<gene>
    <name evidence="2" type="ORF">B7Z12_05320</name>
</gene>
<accession>A0A258DAV7</accession>
<comment type="caution">
    <text evidence="2">The sequence shown here is derived from an EMBL/GenBank/DDBJ whole genome shotgun (WGS) entry which is preliminary data.</text>
</comment>
<dbReference type="AlphaFoldDB" id="A0A258DAV7"/>
<evidence type="ECO:0008006" key="4">
    <source>
        <dbReference type="Google" id="ProtNLM"/>
    </source>
</evidence>
<evidence type="ECO:0000256" key="1">
    <source>
        <dbReference type="SAM" id="SignalP"/>
    </source>
</evidence>
<evidence type="ECO:0000313" key="3">
    <source>
        <dbReference type="Proteomes" id="UP000215616"/>
    </source>
</evidence>
<sequence>MRKPGAPVQRATALKSHARTVMKIRHAASATALAVALVFGAPALASPGADLLDRIAVDFVRMTLEAGEREPGYVDAYYGPREWQDAAKLAPRPVSVLRKEADRVQMLLAKVPDKDLTADQRRRKLFLRGQLKAAQTRLAMIAGDKFSFEDEAEGLFGVRPVLKPLKSYDPVLARLEKIVPGKGDLAARVDAFQNQYVIPTDKVGAVMEAGIAACKAKTEQHMKLPPGERFDLEFVTKKPWSGYNWYKGDAKSLIQINTDLPIYISRALDLGCHEGYPGHHVLNALLEQKLTQEKGWVEFSVYPLYSPQSFIAEGSANFGIELAFPGKSKTAFEQERLYPLAGLDPKTAEAFDALQQAKAALSSSGNTVAALYLSGKMTKEQAVQALMKYSLYSRGAAEKRVSFIETYRSYVINYNIGQDMVRAHVLRAGPTDEARWKAMERLLSEPTTPADFAR</sequence>
<protein>
    <recommendedName>
        <fullName evidence="4">DUF885 domain-containing protein</fullName>
    </recommendedName>
</protein>
<reference evidence="2 3" key="1">
    <citation type="submission" date="2017-03" db="EMBL/GenBank/DDBJ databases">
        <title>Lifting the veil on microbial sulfur biogeochemistry in mining wastewaters.</title>
        <authorList>
            <person name="Kantor R.S."/>
            <person name="Colenbrander Nelson T."/>
            <person name="Marshall S."/>
            <person name="Bennett D."/>
            <person name="Apte S."/>
            <person name="Camacho D."/>
            <person name="Thomas B.C."/>
            <person name="Warren L.A."/>
            <person name="Banfield J.F."/>
        </authorList>
    </citation>
    <scope>NUCLEOTIDE SEQUENCE [LARGE SCALE GENOMIC DNA]</scope>
    <source>
        <strain evidence="2">32-67-7</strain>
    </source>
</reference>
<evidence type="ECO:0000313" key="2">
    <source>
        <dbReference type="EMBL" id="OYX04837.1"/>
    </source>
</evidence>
<feature type="signal peptide" evidence="1">
    <location>
        <begin position="1"/>
        <end position="45"/>
    </location>
</feature>
<name>A0A258DAV7_CAUVI</name>
<feature type="chain" id="PRO_5012853080" description="DUF885 domain-containing protein" evidence="1">
    <location>
        <begin position="46"/>
        <end position="454"/>
    </location>
</feature>
<keyword evidence="1" id="KW-0732">Signal</keyword>
<dbReference type="Proteomes" id="UP000215616">
    <property type="component" value="Unassembled WGS sequence"/>
</dbReference>
<proteinExistence type="predicted"/>
<dbReference type="EMBL" id="NCDQ01000057">
    <property type="protein sequence ID" value="OYX04837.1"/>
    <property type="molecule type" value="Genomic_DNA"/>
</dbReference>
<organism evidence="2 3">
    <name type="scientific">Caulobacter vibrioides</name>
    <name type="common">Caulobacter crescentus</name>
    <dbReference type="NCBI Taxonomy" id="155892"/>
    <lineage>
        <taxon>Bacteria</taxon>
        <taxon>Pseudomonadati</taxon>
        <taxon>Pseudomonadota</taxon>
        <taxon>Alphaproteobacteria</taxon>
        <taxon>Caulobacterales</taxon>
        <taxon>Caulobacteraceae</taxon>
        <taxon>Caulobacter</taxon>
    </lineage>
</organism>